<dbReference type="Pfam" id="PF00196">
    <property type="entry name" value="GerE"/>
    <property type="match status" value="1"/>
</dbReference>
<keyword evidence="2" id="KW-0067">ATP-binding</keyword>
<gene>
    <name evidence="5" type="ORF">GCM10023220_06670</name>
</gene>
<dbReference type="Pfam" id="PF13191">
    <property type="entry name" value="AAA_16"/>
    <property type="match status" value="1"/>
</dbReference>
<feature type="compositionally biased region" description="Low complexity" evidence="3">
    <location>
        <begin position="154"/>
        <end position="163"/>
    </location>
</feature>
<sequence length="902" mass="96252">MSRVEELTGAAREGRGGVLVLRGEAGIGKTALLEHAGRAASGFRTVRACGSQYEQELPFAALHQLCVPMLPHLADLADRHGESLRTAFGLVPGEPDVFRIGLATLELLACAARERPLLCLIDDAQWLDAESSKVLGFLARRVTCEPVAMMFALRPPDGTPDGQDGQDGPDRGSGELDELPALYVGGLCDADARTLLAARSHTVLDDQVRQRILAEARGNPLALLELPGAGGFAPPDTPSVPTRIERGFRSRLAGLPDGVRLLLTVASADPTGDPGLLWPAARRLDLDPATSGAAAAATGLIEFSTRVRFCHPLARSAVYRAATAEQRGTAHRVLAEATDPVVDPDRRAWHRAQACTGPDEDVAAELERSARRARARGGVVAAAAFLERAAALSLDTGRRTERTLTAVRANLDAGATATAVELLTTVEHAALDELQRARAESLRGRIAFVRHNDGDGPMFMLRAARRLAGPDPERSRDCFLDALEMSLVVGRAAGVMDLVLAAARSAAPAPRGPDVLDALIRLDADGHRAAVPLLRKALDGDGAPLWTRRPALAAMLATELWDPHTHTAISEWLMKTGRESGSPLVLRLGLAQTASGAVFRGDLGRARAAIAEEEAIADAIGGPPVTYHRLHLAALRGRRQPALELFEEVTEAATVRGSGQLIANTHWAAAVLHNGLADYPAALAAARRATAHGDLFLAGISLPELVEAAVRCGEREAAATALESLTERTEAGGTLSGLGVAAYARGLVTGVEDHYREAVEHLEKSPMVPYRARAHLLYGEWLRRAGRRRDCRRHLRTAHELLSDAGVEAFARRAADELRATGERAPGRSGPAYDQLTAQEMYIARLVATGATSKEVAARLFLSPRTVDAHLRNLFRKLGITSRRHLRDHPALGDLGGQGEHP</sequence>
<dbReference type="InterPro" id="IPR011990">
    <property type="entry name" value="TPR-like_helical_dom_sf"/>
</dbReference>
<evidence type="ECO:0000256" key="2">
    <source>
        <dbReference type="ARBA" id="ARBA00022840"/>
    </source>
</evidence>
<dbReference type="InterPro" id="IPR000792">
    <property type="entry name" value="Tscrpt_reg_LuxR_C"/>
</dbReference>
<feature type="domain" description="HTH luxR-type" evidence="4">
    <location>
        <begin position="829"/>
        <end position="894"/>
    </location>
</feature>
<dbReference type="Gene3D" id="1.10.10.10">
    <property type="entry name" value="Winged helix-like DNA-binding domain superfamily/Winged helix DNA-binding domain"/>
    <property type="match status" value="1"/>
</dbReference>
<evidence type="ECO:0000313" key="5">
    <source>
        <dbReference type="EMBL" id="GAA4785601.1"/>
    </source>
</evidence>
<accession>A0ABP9ATR4</accession>
<keyword evidence="1" id="KW-0547">Nucleotide-binding</keyword>
<dbReference type="InterPro" id="IPR036388">
    <property type="entry name" value="WH-like_DNA-bd_sf"/>
</dbReference>
<keyword evidence="6" id="KW-1185">Reference proteome</keyword>
<dbReference type="SMART" id="SM00421">
    <property type="entry name" value="HTH_LUXR"/>
    <property type="match status" value="1"/>
</dbReference>
<evidence type="ECO:0000256" key="1">
    <source>
        <dbReference type="ARBA" id="ARBA00022741"/>
    </source>
</evidence>
<feature type="region of interest" description="Disordered" evidence="3">
    <location>
        <begin position="153"/>
        <end position="175"/>
    </location>
</feature>
<name>A0ABP9ATR4_9ACTN</name>
<dbReference type="PROSITE" id="PS50043">
    <property type="entry name" value="HTH_LUXR_2"/>
    <property type="match status" value="1"/>
</dbReference>
<dbReference type="EMBL" id="BAABIG010000007">
    <property type="protein sequence ID" value="GAA4785601.1"/>
    <property type="molecule type" value="Genomic_DNA"/>
</dbReference>
<dbReference type="SUPFAM" id="SSF48452">
    <property type="entry name" value="TPR-like"/>
    <property type="match status" value="1"/>
</dbReference>
<dbReference type="InterPro" id="IPR027417">
    <property type="entry name" value="P-loop_NTPase"/>
</dbReference>
<dbReference type="SUPFAM" id="SSF52540">
    <property type="entry name" value="P-loop containing nucleoside triphosphate hydrolases"/>
    <property type="match status" value="1"/>
</dbReference>
<dbReference type="InterPro" id="IPR041664">
    <property type="entry name" value="AAA_16"/>
</dbReference>
<dbReference type="Proteomes" id="UP001501265">
    <property type="component" value="Unassembled WGS sequence"/>
</dbReference>
<dbReference type="InterPro" id="IPR016032">
    <property type="entry name" value="Sig_transdc_resp-reg_C-effctor"/>
</dbReference>
<reference evidence="6" key="1">
    <citation type="journal article" date="2019" name="Int. J. Syst. Evol. Microbiol.">
        <title>The Global Catalogue of Microorganisms (GCM) 10K type strain sequencing project: providing services to taxonomists for standard genome sequencing and annotation.</title>
        <authorList>
            <consortium name="The Broad Institute Genomics Platform"/>
            <consortium name="The Broad Institute Genome Sequencing Center for Infectious Disease"/>
            <person name="Wu L."/>
            <person name="Ma J."/>
        </authorList>
    </citation>
    <scope>NUCLEOTIDE SEQUENCE [LARGE SCALE GENOMIC DNA]</scope>
    <source>
        <strain evidence="6">JCM 18081</strain>
    </source>
</reference>
<proteinExistence type="predicted"/>
<evidence type="ECO:0000256" key="3">
    <source>
        <dbReference type="SAM" id="MobiDB-lite"/>
    </source>
</evidence>
<evidence type="ECO:0000259" key="4">
    <source>
        <dbReference type="PROSITE" id="PS50043"/>
    </source>
</evidence>
<evidence type="ECO:0000313" key="6">
    <source>
        <dbReference type="Proteomes" id="UP001501265"/>
    </source>
</evidence>
<dbReference type="CDD" id="cd06170">
    <property type="entry name" value="LuxR_C_like"/>
    <property type="match status" value="1"/>
</dbReference>
<dbReference type="SUPFAM" id="SSF46894">
    <property type="entry name" value="C-terminal effector domain of the bipartite response regulators"/>
    <property type="match status" value="1"/>
</dbReference>
<protein>
    <submittedName>
        <fullName evidence="5">LuxR family transcriptional regulator</fullName>
    </submittedName>
</protein>
<comment type="caution">
    <text evidence="5">The sequence shown here is derived from an EMBL/GenBank/DDBJ whole genome shotgun (WGS) entry which is preliminary data.</text>
</comment>
<dbReference type="PRINTS" id="PR00038">
    <property type="entry name" value="HTHLUXR"/>
</dbReference>
<organism evidence="5 6">
    <name type="scientific">Streptomyces ziwulingensis</name>
    <dbReference type="NCBI Taxonomy" id="1045501"/>
    <lineage>
        <taxon>Bacteria</taxon>
        <taxon>Bacillati</taxon>
        <taxon>Actinomycetota</taxon>
        <taxon>Actinomycetes</taxon>
        <taxon>Kitasatosporales</taxon>
        <taxon>Streptomycetaceae</taxon>
        <taxon>Streptomyces</taxon>
    </lineage>
</organism>
<dbReference type="PANTHER" id="PTHR16305:SF35">
    <property type="entry name" value="TRANSCRIPTIONAL ACTIVATOR DOMAIN"/>
    <property type="match status" value="1"/>
</dbReference>
<dbReference type="Gene3D" id="1.25.40.10">
    <property type="entry name" value="Tetratricopeptide repeat domain"/>
    <property type="match status" value="1"/>
</dbReference>
<dbReference type="PROSITE" id="PS00622">
    <property type="entry name" value="HTH_LUXR_1"/>
    <property type="match status" value="1"/>
</dbReference>
<dbReference type="PANTHER" id="PTHR16305">
    <property type="entry name" value="TESTICULAR SOLUBLE ADENYLYL CYCLASE"/>
    <property type="match status" value="1"/>
</dbReference>